<evidence type="ECO:0000313" key="2">
    <source>
        <dbReference type="Proteomes" id="UP001311915"/>
    </source>
</evidence>
<protein>
    <recommendedName>
        <fullName evidence="3">DUF4283 domain-containing protein</fullName>
    </recommendedName>
</protein>
<dbReference type="AlphaFoldDB" id="A0AAV9KY55"/>
<dbReference type="EMBL" id="JAWPEI010000008">
    <property type="protein sequence ID" value="KAK4717555.1"/>
    <property type="molecule type" value="Genomic_DNA"/>
</dbReference>
<reference evidence="1 2" key="1">
    <citation type="submission" date="2023-10" db="EMBL/GenBank/DDBJ databases">
        <title>Genome-Wide Identification Analysis in wild type Solanum Pinnatisectum Reveals Some Genes Defensing Phytophthora Infestans.</title>
        <authorList>
            <person name="Sun C."/>
        </authorList>
    </citation>
    <scope>NUCLEOTIDE SEQUENCE [LARGE SCALE GENOMIC DNA]</scope>
    <source>
        <strain evidence="1">LQN</strain>
        <tissue evidence="1">Leaf</tissue>
    </source>
</reference>
<comment type="caution">
    <text evidence="1">The sequence shown here is derived from an EMBL/GenBank/DDBJ whole genome shotgun (WGS) entry which is preliminary data.</text>
</comment>
<dbReference type="PANTHER" id="PTHR31286:SF99">
    <property type="entry name" value="DUF4283 DOMAIN-CONTAINING PROTEIN"/>
    <property type="match status" value="1"/>
</dbReference>
<proteinExistence type="predicted"/>
<dbReference type="Proteomes" id="UP001311915">
    <property type="component" value="Unassembled WGS sequence"/>
</dbReference>
<organism evidence="1 2">
    <name type="scientific">Solanum pinnatisectum</name>
    <name type="common">tansyleaf nightshade</name>
    <dbReference type="NCBI Taxonomy" id="50273"/>
    <lineage>
        <taxon>Eukaryota</taxon>
        <taxon>Viridiplantae</taxon>
        <taxon>Streptophyta</taxon>
        <taxon>Embryophyta</taxon>
        <taxon>Tracheophyta</taxon>
        <taxon>Spermatophyta</taxon>
        <taxon>Magnoliopsida</taxon>
        <taxon>eudicotyledons</taxon>
        <taxon>Gunneridae</taxon>
        <taxon>Pentapetalae</taxon>
        <taxon>asterids</taxon>
        <taxon>lamiids</taxon>
        <taxon>Solanales</taxon>
        <taxon>Solanaceae</taxon>
        <taxon>Solanoideae</taxon>
        <taxon>Solaneae</taxon>
        <taxon>Solanum</taxon>
    </lineage>
</organism>
<evidence type="ECO:0008006" key="3">
    <source>
        <dbReference type="Google" id="ProtNLM"/>
    </source>
</evidence>
<accession>A0AAV9KY55</accession>
<dbReference type="PANTHER" id="PTHR31286">
    <property type="entry name" value="GLYCINE-RICH CELL WALL STRUCTURAL PROTEIN 1.8-LIKE"/>
    <property type="match status" value="1"/>
</dbReference>
<evidence type="ECO:0000313" key="1">
    <source>
        <dbReference type="EMBL" id="KAK4717555.1"/>
    </source>
</evidence>
<sequence>MQNALHEGPWFVIRSFLSVRCWEPIFVPNETMEYHTAIWTRLPQLPIEFYDRGILEKIGKKLGATIRGRYARICIQVPIGKPLQHEVQIGNHTQKVVYERDEIMCTSYGIIGHVQKNCAKHAITTKDITHNAEKLWTLHWRLGRSHLSPKR</sequence>
<keyword evidence="2" id="KW-1185">Reference proteome</keyword>
<name>A0AAV9KY55_9SOLN</name>
<dbReference type="InterPro" id="IPR040256">
    <property type="entry name" value="At4g02000-like"/>
</dbReference>
<gene>
    <name evidence="1" type="ORF">R3W88_015893</name>
</gene>